<comment type="caution">
    <text evidence="2">The sequence shown here is derived from an EMBL/GenBank/DDBJ whole genome shotgun (WGS) entry which is preliminary data.</text>
</comment>
<dbReference type="Pfam" id="PF03795">
    <property type="entry name" value="YCII"/>
    <property type="match status" value="1"/>
</dbReference>
<sequence length="98" mass="11371">MQMAVREKHYLLNYEYVDGMLEKREPYRSDHLARVKEQYEKGVIKTAGAYGAAEGAVLHFECDDKQLVDDFAQGDPYLKNGLITSYKIHEWALVFPEQ</sequence>
<dbReference type="OrthoDB" id="5519740at2759"/>
<dbReference type="PANTHER" id="PTHR33606:SF3">
    <property type="entry name" value="PROTEIN YCII"/>
    <property type="match status" value="1"/>
</dbReference>
<gene>
    <name evidence="2" type="ORF">FCC1311_043692</name>
</gene>
<dbReference type="Proteomes" id="UP000241890">
    <property type="component" value="Unassembled WGS sequence"/>
</dbReference>
<dbReference type="InterPro" id="IPR005545">
    <property type="entry name" value="YCII"/>
</dbReference>
<feature type="domain" description="YCII-related" evidence="1">
    <location>
        <begin position="10"/>
        <end position="91"/>
    </location>
</feature>
<evidence type="ECO:0000259" key="1">
    <source>
        <dbReference type="Pfam" id="PF03795"/>
    </source>
</evidence>
<dbReference type="InterPro" id="IPR011008">
    <property type="entry name" value="Dimeric_a/b-barrel"/>
</dbReference>
<dbReference type="AlphaFoldDB" id="A0A2R5GAU8"/>
<dbReference type="EMBL" id="BEYU01000040">
    <property type="protein sequence ID" value="GBG28146.1"/>
    <property type="molecule type" value="Genomic_DNA"/>
</dbReference>
<keyword evidence="3" id="KW-1185">Reference proteome</keyword>
<evidence type="ECO:0000313" key="3">
    <source>
        <dbReference type="Proteomes" id="UP000241890"/>
    </source>
</evidence>
<dbReference type="InterPro" id="IPR051807">
    <property type="entry name" value="Sec-metab_biosynth-assoc"/>
</dbReference>
<proteinExistence type="predicted"/>
<accession>A0A2R5GAU8</accession>
<protein>
    <recommendedName>
        <fullName evidence="1">YCII-related domain-containing protein</fullName>
    </recommendedName>
</protein>
<reference evidence="2 3" key="1">
    <citation type="submission" date="2017-12" db="EMBL/GenBank/DDBJ databases">
        <title>Sequencing, de novo assembly and annotation of complete genome of a new Thraustochytrid species, strain FCC1311.</title>
        <authorList>
            <person name="Sedici K."/>
            <person name="Godart F."/>
            <person name="Aiese Cigliano R."/>
            <person name="Sanseverino W."/>
            <person name="Barakat M."/>
            <person name="Ortet P."/>
            <person name="Marechal E."/>
            <person name="Cagnac O."/>
            <person name="Amato A."/>
        </authorList>
    </citation>
    <scope>NUCLEOTIDE SEQUENCE [LARGE SCALE GENOMIC DNA]</scope>
</reference>
<name>A0A2R5GAU8_9STRA</name>
<dbReference type="InParanoid" id="A0A2R5GAU8"/>
<organism evidence="2 3">
    <name type="scientific">Hondaea fermentalgiana</name>
    <dbReference type="NCBI Taxonomy" id="2315210"/>
    <lineage>
        <taxon>Eukaryota</taxon>
        <taxon>Sar</taxon>
        <taxon>Stramenopiles</taxon>
        <taxon>Bigyra</taxon>
        <taxon>Labyrinthulomycetes</taxon>
        <taxon>Thraustochytrida</taxon>
        <taxon>Thraustochytriidae</taxon>
        <taxon>Hondaea</taxon>
    </lineage>
</organism>
<dbReference type="PANTHER" id="PTHR33606">
    <property type="entry name" value="PROTEIN YCII"/>
    <property type="match status" value="1"/>
</dbReference>
<evidence type="ECO:0000313" key="2">
    <source>
        <dbReference type="EMBL" id="GBG28146.1"/>
    </source>
</evidence>
<dbReference type="SUPFAM" id="SSF54909">
    <property type="entry name" value="Dimeric alpha+beta barrel"/>
    <property type="match status" value="1"/>
</dbReference>
<dbReference type="Gene3D" id="3.30.70.1060">
    <property type="entry name" value="Dimeric alpha+beta barrel"/>
    <property type="match status" value="1"/>
</dbReference>